<evidence type="ECO:0000256" key="1">
    <source>
        <dbReference type="ARBA" id="ARBA00022669"/>
    </source>
</evidence>
<dbReference type="Proteomes" id="UP001168821">
    <property type="component" value="Unassembled WGS sequence"/>
</dbReference>
<sequence>MFSAIFIFVAAFAAISTQTDPICPAQDEDNPIHYLPHEDCTKFYDCTDGTPVVWDCPVGLYFNPVLQVCDWPEESGCEGKTD</sequence>
<keyword evidence="4" id="KW-1015">Disulfide bond</keyword>
<dbReference type="PANTHER" id="PTHR23301:SF0">
    <property type="entry name" value="CHITIN-BINDING TYPE-2 DOMAIN-CONTAINING PROTEIN-RELATED"/>
    <property type="match status" value="1"/>
</dbReference>
<dbReference type="PANTHER" id="PTHR23301">
    <property type="entry name" value="CHITIN BINDING PERITROPHIN-A"/>
    <property type="match status" value="1"/>
</dbReference>
<protein>
    <recommendedName>
        <fullName evidence="7">Chitin-binding type-2 domain-containing protein</fullName>
    </recommendedName>
</protein>
<keyword evidence="9" id="KW-1185">Reference proteome</keyword>
<dbReference type="PROSITE" id="PS50940">
    <property type="entry name" value="CHIT_BIND_II"/>
    <property type="match status" value="1"/>
</dbReference>
<reference evidence="8" key="1">
    <citation type="journal article" date="2023" name="G3 (Bethesda)">
        <title>Whole genome assemblies of Zophobas morio and Tenebrio molitor.</title>
        <authorList>
            <person name="Kaur S."/>
            <person name="Stinson S.A."/>
            <person name="diCenzo G.C."/>
        </authorList>
    </citation>
    <scope>NUCLEOTIDE SEQUENCE</scope>
    <source>
        <strain evidence="8">QUZm001</strain>
    </source>
</reference>
<evidence type="ECO:0000313" key="8">
    <source>
        <dbReference type="EMBL" id="KAJ3659769.1"/>
    </source>
</evidence>
<dbReference type="InterPro" id="IPR036508">
    <property type="entry name" value="Chitin-bd_dom_sf"/>
</dbReference>
<dbReference type="EMBL" id="JALNTZ010000003">
    <property type="protein sequence ID" value="KAJ3659769.1"/>
    <property type="molecule type" value="Genomic_DNA"/>
</dbReference>
<keyword evidence="1" id="KW-0147">Chitin-binding</keyword>
<evidence type="ECO:0000256" key="5">
    <source>
        <dbReference type="ARBA" id="ARBA00023180"/>
    </source>
</evidence>
<gene>
    <name evidence="8" type="ORF">Zmor_011442</name>
</gene>
<evidence type="ECO:0000256" key="3">
    <source>
        <dbReference type="ARBA" id="ARBA00022737"/>
    </source>
</evidence>
<evidence type="ECO:0000259" key="7">
    <source>
        <dbReference type="PROSITE" id="PS50940"/>
    </source>
</evidence>
<dbReference type="SMART" id="SM00494">
    <property type="entry name" value="ChtBD2"/>
    <property type="match status" value="1"/>
</dbReference>
<dbReference type="Pfam" id="PF01607">
    <property type="entry name" value="CBM_14"/>
    <property type="match status" value="1"/>
</dbReference>
<feature type="signal peptide" evidence="6">
    <location>
        <begin position="1"/>
        <end position="19"/>
    </location>
</feature>
<comment type="caution">
    <text evidence="8">The sequence shown here is derived from an EMBL/GenBank/DDBJ whole genome shotgun (WGS) entry which is preliminary data.</text>
</comment>
<dbReference type="InterPro" id="IPR002557">
    <property type="entry name" value="Chitin-bd_dom"/>
</dbReference>
<keyword evidence="3" id="KW-0677">Repeat</keyword>
<evidence type="ECO:0000256" key="2">
    <source>
        <dbReference type="ARBA" id="ARBA00022729"/>
    </source>
</evidence>
<evidence type="ECO:0000256" key="4">
    <source>
        <dbReference type="ARBA" id="ARBA00023157"/>
    </source>
</evidence>
<keyword evidence="5" id="KW-0325">Glycoprotein</keyword>
<dbReference type="AlphaFoldDB" id="A0AA38MKU3"/>
<dbReference type="GO" id="GO:0008061">
    <property type="term" value="F:chitin binding"/>
    <property type="evidence" value="ECO:0007669"/>
    <property type="project" value="UniProtKB-KW"/>
</dbReference>
<dbReference type="Gene3D" id="2.170.140.10">
    <property type="entry name" value="Chitin binding domain"/>
    <property type="match status" value="1"/>
</dbReference>
<accession>A0AA38MKU3</accession>
<evidence type="ECO:0000256" key="6">
    <source>
        <dbReference type="SAM" id="SignalP"/>
    </source>
</evidence>
<dbReference type="SUPFAM" id="SSF57625">
    <property type="entry name" value="Invertebrate chitin-binding proteins"/>
    <property type="match status" value="1"/>
</dbReference>
<organism evidence="8 9">
    <name type="scientific">Zophobas morio</name>
    <dbReference type="NCBI Taxonomy" id="2755281"/>
    <lineage>
        <taxon>Eukaryota</taxon>
        <taxon>Metazoa</taxon>
        <taxon>Ecdysozoa</taxon>
        <taxon>Arthropoda</taxon>
        <taxon>Hexapoda</taxon>
        <taxon>Insecta</taxon>
        <taxon>Pterygota</taxon>
        <taxon>Neoptera</taxon>
        <taxon>Endopterygota</taxon>
        <taxon>Coleoptera</taxon>
        <taxon>Polyphaga</taxon>
        <taxon>Cucujiformia</taxon>
        <taxon>Tenebrionidae</taxon>
        <taxon>Zophobas</taxon>
    </lineage>
</organism>
<feature type="chain" id="PRO_5041207673" description="Chitin-binding type-2 domain-containing protein" evidence="6">
    <location>
        <begin position="20"/>
        <end position="82"/>
    </location>
</feature>
<feature type="domain" description="Chitin-binding type-2" evidence="7">
    <location>
        <begin position="20"/>
        <end position="79"/>
    </location>
</feature>
<proteinExistence type="predicted"/>
<name>A0AA38MKU3_9CUCU</name>
<dbReference type="GO" id="GO:0005576">
    <property type="term" value="C:extracellular region"/>
    <property type="evidence" value="ECO:0007669"/>
    <property type="project" value="InterPro"/>
</dbReference>
<dbReference type="InterPro" id="IPR051940">
    <property type="entry name" value="Chitin_bind-dev_reg"/>
</dbReference>
<keyword evidence="2 6" id="KW-0732">Signal</keyword>
<evidence type="ECO:0000313" key="9">
    <source>
        <dbReference type="Proteomes" id="UP001168821"/>
    </source>
</evidence>